<reference evidence="1" key="1">
    <citation type="submission" date="2021-01" db="EMBL/GenBank/DDBJ databases">
        <authorList>
            <consortium name="Genoscope - CEA"/>
            <person name="William W."/>
        </authorList>
    </citation>
    <scope>NUCLEOTIDE SEQUENCE</scope>
</reference>
<keyword evidence="2" id="KW-1185">Reference proteome</keyword>
<evidence type="ECO:0000313" key="2">
    <source>
        <dbReference type="Proteomes" id="UP000688137"/>
    </source>
</evidence>
<dbReference type="Proteomes" id="UP000688137">
    <property type="component" value="Unassembled WGS sequence"/>
</dbReference>
<accession>A0A8S1PQV7</accession>
<organism evidence="1 2">
    <name type="scientific">Paramecium primaurelia</name>
    <dbReference type="NCBI Taxonomy" id="5886"/>
    <lineage>
        <taxon>Eukaryota</taxon>
        <taxon>Sar</taxon>
        <taxon>Alveolata</taxon>
        <taxon>Ciliophora</taxon>
        <taxon>Intramacronucleata</taxon>
        <taxon>Oligohymenophorea</taxon>
        <taxon>Peniculida</taxon>
        <taxon>Parameciidae</taxon>
        <taxon>Paramecium</taxon>
    </lineage>
</organism>
<proteinExistence type="predicted"/>
<gene>
    <name evidence="1" type="ORF">PPRIM_AZ9-3.1.T1270126</name>
</gene>
<protein>
    <submittedName>
        <fullName evidence="1">Uncharacterized protein</fullName>
    </submittedName>
</protein>
<sequence length="59" mass="6991">MKKKVIIKKFNSKIYFILLDKSTKQFKVDSNPIEDSSSVFFGNLSKDRRFLVILDYLLM</sequence>
<dbReference type="AlphaFoldDB" id="A0A8S1PQV7"/>
<comment type="caution">
    <text evidence="1">The sequence shown here is derived from an EMBL/GenBank/DDBJ whole genome shotgun (WGS) entry which is preliminary data.</text>
</comment>
<evidence type="ECO:0000313" key="1">
    <source>
        <dbReference type="EMBL" id="CAD8105545.1"/>
    </source>
</evidence>
<name>A0A8S1PQV7_PARPR</name>
<dbReference type="EMBL" id="CAJJDM010000130">
    <property type="protein sequence ID" value="CAD8105545.1"/>
    <property type="molecule type" value="Genomic_DNA"/>
</dbReference>